<keyword evidence="6 8" id="KW-0378">Hydrolase</keyword>
<keyword evidence="3 8" id="KW-0540">Nuclease</keyword>
<dbReference type="AlphaFoldDB" id="A0A1M4U5N5"/>
<accession>A0A1M4U5N5</accession>
<gene>
    <name evidence="8" type="primary">rnz</name>
    <name evidence="9" type="ORF">SAMN02745117_00439</name>
</gene>
<feature type="binding site" evidence="8">
    <location>
        <position position="68"/>
    </location>
    <ligand>
        <name>Zn(2+)</name>
        <dbReference type="ChEBI" id="CHEBI:29105"/>
        <label>2</label>
        <note>catalytic</note>
    </ligand>
</feature>
<evidence type="ECO:0000256" key="8">
    <source>
        <dbReference type="HAMAP-Rule" id="MF_01818"/>
    </source>
</evidence>
<dbReference type="Proteomes" id="UP000184327">
    <property type="component" value="Unassembled WGS sequence"/>
</dbReference>
<evidence type="ECO:0000256" key="1">
    <source>
        <dbReference type="ARBA" id="ARBA00011738"/>
    </source>
</evidence>
<dbReference type="STRING" id="1122156.SAMN02745117_00439"/>
<feature type="binding site" evidence="8">
    <location>
        <position position="212"/>
    </location>
    <ligand>
        <name>Zn(2+)</name>
        <dbReference type="ChEBI" id="CHEBI:29105"/>
        <label>2</label>
        <note>catalytic</note>
    </ligand>
</feature>
<evidence type="ECO:0000256" key="5">
    <source>
        <dbReference type="ARBA" id="ARBA00022759"/>
    </source>
</evidence>
<reference evidence="9 10" key="1">
    <citation type="submission" date="2016-11" db="EMBL/GenBank/DDBJ databases">
        <authorList>
            <person name="Jaros S."/>
            <person name="Januszkiewicz K."/>
            <person name="Wedrychowicz H."/>
        </authorList>
    </citation>
    <scope>NUCLEOTIDE SEQUENCE [LARGE SCALE GENOMIC DNA]</scope>
    <source>
        <strain evidence="9 10">DSM 16112</strain>
    </source>
</reference>
<evidence type="ECO:0000256" key="2">
    <source>
        <dbReference type="ARBA" id="ARBA00022694"/>
    </source>
</evidence>
<feature type="binding site" evidence="8">
    <location>
        <position position="64"/>
    </location>
    <ligand>
        <name>Zn(2+)</name>
        <dbReference type="ChEBI" id="CHEBI:29105"/>
        <label>1</label>
        <note>catalytic</note>
    </ligand>
</feature>
<sequence length="327" mass="35812">MPMDLTFLGTSAGMPTHWRNASGLAVQIRPGTGWYLVDCGEGTQRQVQRAGLSLHDLEAICISHVHGDHCYGLPGLLDSAGMLGRQKPLTLIAPAALWQWLQATHGLTDVQLPYTLEFVDVCTQPAVLERPGLRISSHELAHGVPCHAFRFEVQTSQRWLDSAALSALGLPPGPQWGALRRGEDVLFNNQWLHSRDYVQEQTERIVAVLGGDNAEPQRLRHACADAQLLVHEATFSRAALAHARFASGHSCAHDVAVFAQSVGLPNLVLTHFSQRHHSDAEQAALLHEAQAQYQGTVVLARDLQTWELAADGTLRHKADHPAQRNNA</sequence>
<dbReference type="SUPFAM" id="SSF56281">
    <property type="entry name" value="Metallo-hydrolase/oxidoreductase"/>
    <property type="match status" value="1"/>
</dbReference>
<dbReference type="EMBL" id="FQUZ01000003">
    <property type="protein sequence ID" value="SHE51954.1"/>
    <property type="molecule type" value="Genomic_DNA"/>
</dbReference>
<comment type="catalytic activity">
    <reaction evidence="8">
        <text>Endonucleolytic cleavage of RNA, removing extra 3' nucleotides from tRNA precursor, generating 3' termini of tRNAs. A 3'-hydroxy group is left at the tRNA terminus and a 5'-phosphoryl group is left at the trailer molecule.</text>
        <dbReference type="EC" id="3.1.26.11"/>
    </reaction>
</comment>
<name>A0A1M4U5N5_9BURK</name>
<evidence type="ECO:0000256" key="4">
    <source>
        <dbReference type="ARBA" id="ARBA00022723"/>
    </source>
</evidence>
<comment type="similarity">
    <text evidence="8">Belongs to the RNase Z family.</text>
</comment>
<comment type="cofactor">
    <cofactor evidence="8">
        <name>Zn(2+)</name>
        <dbReference type="ChEBI" id="CHEBI:29105"/>
    </cofactor>
    <text evidence="8">Binds 2 Zn(2+) ions.</text>
</comment>
<evidence type="ECO:0000313" key="10">
    <source>
        <dbReference type="Proteomes" id="UP000184327"/>
    </source>
</evidence>
<keyword evidence="5 8" id="KW-0255">Endonuclease</keyword>
<keyword evidence="4 8" id="KW-0479">Metal-binding</keyword>
<dbReference type="OrthoDB" id="9803916at2"/>
<feature type="binding site" evidence="8">
    <location>
        <position position="142"/>
    </location>
    <ligand>
        <name>Zn(2+)</name>
        <dbReference type="ChEBI" id="CHEBI:29105"/>
        <label>1</label>
        <note>catalytic</note>
    </ligand>
</feature>
<dbReference type="Pfam" id="PF23023">
    <property type="entry name" value="Anti-Pycsar_Apyc1"/>
    <property type="match status" value="1"/>
</dbReference>
<dbReference type="GO" id="GO:0042781">
    <property type="term" value="F:3'-tRNA processing endoribonuclease activity"/>
    <property type="evidence" value="ECO:0007669"/>
    <property type="project" value="UniProtKB-UniRule"/>
</dbReference>
<comment type="function">
    <text evidence="8">Zinc phosphodiesterase, which displays some tRNA 3'-processing endonuclease activity. Probably involved in tRNA maturation, by removing a 3'-trailer from precursor tRNA.</text>
</comment>
<dbReference type="CDD" id="cd07717">
    <property type="entry name" value="RNaseZ_ZiPD-like_MBL-fold"/>
    <property type="match status" value="1"/>
</dbReference>
<feature type="binding site" evidence="8">
    <location>
        <position position="212"/>
    </location>
    <ligand>
        <name>Zn(2+)</name>
        <dbReference type="ChEBI" id="CHEBI:29105"/>
        <label>1</label>
        <note>catalytic</note>
    </ligand>
</feature>
<protein>
    <recommendedName>
        <fullName evidence="8">Ribonuclease Z</fullName>
        <shortName evidence="8">RNase Z</shortName>
        <ecNumber evidence="8">3.1.26.11</ecNumber>
    </recommendedName>
    <alternativeName>
        <fullName evidence="8">tRNA 3 endonuclease</fullName>
    </alternativeName>
    <alternativeName>
        <fullName evidence="8">tRNase Z</fullName>
    </alternativeName>
</protein>
<dbReference type="PANTHER" id="PTHR46018:SF2">
    <property type="entry name" value="ZINC PHOSPHODIESTERASE ELAC PROTEIN 1"/>
    <property type="match status" value="1"/>
</dbReference>
<evidence type="ECO:0000256" key="3">
    <source>
        <dbReference type="ARBA" id="ARBA00022722"/>
    </source>
</evidence>
<evidence type="ECO:0000256" key="7">
    <source>
        <dbReference type="ARBA" id="ARBA00022833"/>
    </source>
</evidence>
<evidence type="ECO:0000313" key="9">
    <source>
        <dbReference type="EMBL" id="SHE51954.1"/>
    </source>
</evidence>
<dbReference type="PANTHER" id="PTHR46018">
    <property type="entry name" value="ZINC PHOSPHODIESTERASE ELAC PROTEIN 1"/>
    <property type="match status" value="1"/>
</dbReference>
<dbReference type="InterPro" id="IPR013471">
    <property type="entry name" value="RNase_Z/BN"/>
</dbReference>
<dbReference type="InterPro" id="IPR036866">
    <property type="entry name" value="RibonucZ/Hydroxyglut_hydro"/>
</dbReference>
<evidence type="ECO:0000256" key="6">
    <source>
        <dbReference type="ARBA" id="ARBA00022801"/>
    </source>
</evidence>
<comment type="subunit">
    <text evidence="1 8">Homodimer.</text>
</comment>
<keyword evidence="2 8" id="KW-0819">tRNA processing</keyword>
<organism evidence="9 10">
    <name type="scientific">Lampropedia hyalina DSM 16112</name>
    <dbReference type="NCBI Taxonomy" id="1122156"/>
    <lineage>
        <taxon>Bacteria</taxon>
        <taxon>Pseudomonadati</taxon>
        <taxon>Pseudomonadota</taxon>
        <taxon>Betaproteobacteria</taxon>
        <taxon>Burkholderiales</taxon>
        <taxon>Comamonadaceae</taxon>
        <taxon>Lampropedia</taxon>
    </lineage>
</organism>
<keyword evidence="7 8" id="KW-0862">Zinc</keyword>
<dbReference type="HAMAP" id="MF_01818">
    <property type="entry name" value="RNase_Z_BN"/>
    <property type="match status" value="1"/>
</dbReference>
<feature type="binding site" evidence="8">
    <location>
        <position position="69"/>
    </location>
    <ligand>
        <name>Zn(2+)</name>
        <dbReference type="ChEBI" id="CHEBI:29105"/>
        <label>2</label>
        <note>catalytic</note>
    </ligand>
</feature>
<feature type="binding site" evidence="8">
    <location>
        <position position="271"/>
    </location>
    <ligand>
        <name>Zn(2+)</name>
        <dbReference type="ChEBI" id="CHEBI:29105"/>
        <label>2</label>
        <note>catalytic</note>
    </ligand>
</feature>
<keyword evidence="10" id="KW-1185">Reference proteome</keyword>
<feature type="binding site" evidence="8">
    <location>
        <position position="66"/>
    </location>
    <ligand>
        <name>Zn(2+)</name>
        <dbReference type="ChEBI" id="CHEBI:29105"/>
        <label>1</label>
        <note>catalytic</note>
    </ligand>
</feature>
<dbReference type="EC" id="3.1.26.11" evidence="8"/>
<proteinExistence type="inferred from homology"/>
<dbReference type="Gene3D" id="3.60.15.10">
    <property type="entry name" value="Ribonuclease Z/Hydroxyacylglutathione hydrolase-like"/>
    <property type="match status" value="1"/>
</dbReference>
<feature type="active site" description="Proton acceptor" evidence="8">
    <location>
        <position position="68"/>
    </location>
</feature>
<dbReference type="GO" id="GO:0008270">
    <property type="term" value="F:zinc ion binding"/>
    <property type="evidence" value="ECO:0007669"/>
    <property type="project" value="UniProtKB-UniRule"/>
</dbReference>